<dbReference type="GO" id="GO:0005507">
    <property type="term" value="F:copper ion binding"/>
    <property type="evidence" value="ECO:0007669"/>
    <property type="project" value="InterPro"/>
</dbReference>
<evidence type="ECO:0000313" key="4">
    <source>
        <dbReference type="Proteomes" id="UP000219072"/>
    </source>
</evidence>
<dbReference type="InterPro" id="IPR006121">
    <property type="entry name" value="HMA_dom"/>
</dbReference>
<dbReference type="PROSITE" id="PS50846">
    <property type="entry name" value="HMA_2"/>
    <property type="match status" value="1"/>
</dbReference>
<dbReference type="SUPFAM" id="SSF55008">
    <property type="entry name" value="HMA, heavy metal-associated domain"/>
    <property type="match status" value="1"/>
</dbReference>
<keyword evidence="1" id="KW-0479">Metal-binding</keyword>
<dbReference type="RefSeq" id="WP_097231071.1">
    <property type="nucleotide sequence ID" value="NZ_OCNE01000006.1"/>
</dbReference>
<dbReference type="PRINTS" id="PR00944">
    <property type="entry name" value="CUEXPORT"/>
</dbReference>
<dbReference type="InterPro" id="IPR000428">
    <property type="entry name" value="Cu-bd"/>
</dbReference>
<evidence type="ECO:0000259" key="2">
    <source>
        <dbReference type="PROSITE" id="PS50846"/>
    </source>
</evidence>
<dbReference type="InterPro" id="IPR017969">
    <property type="entry name" value="Heavy-metal-associated_CS"/>
</dbReference>
<dbReference type="CDD" id="cd00371">
    <property type="entry name" value="HMA"/>
    <property type="match status" value="1"/>
</dbReference>
<evidence type="ECO:0000313" key="3">
    <source>
        <dbReference type="EMBL" id="SOD62604.1"/>
    </source>
</evidence>
<dbReference type="Proteomes" id="UP000219072">
    <property type="component" value="Unassembled WGS sequence"/>
</dbReference>
<keyword evidence="4" id="KW-1185">Reference proteome</keyword>
<protein>
    <submittedName>
        <fullName evidence="3">Copper chaperone CopZ</fullName>
    </submittedName>
</protein>
<dbReference type="PROSITE" id="PS01047">
    <property type="entry name" value="HMA_1"/>
    <property type="match status" value="1"/>
</dbReference>
<dbReference type="EMBL" id="OCNE01000006">
    <property type="protein sequence ID" value="SOD62604.1"/>
    <property type="molecule type" value="Genomic_DNA"/>
</dbReference>
<reference evidence="3 4" key="1">
    <citation type="submission" date="2017-09" db="EMBL/GenBank/DDBJ databases">
        <authorList>
            <person name="Ehlers B."/>
            <person name="Leendertz F.H."/>
        </authorList>
    </citation>
    <scope>NUCLEOTIDE SEQUENCE [LARGE SCALE GENOMIC DNA]</scope>
    <source>
        <strain evidence="3 4">CGMCC 4.7095</strain>
    </source>
</reference>
<gene>
    <name evidence="3" type="ORF">SAMN06297387_106181</name>
</gene>
<evidence type="ECO:0000256" key="1">
    <source>
        <dbReference type="ARBA" id="ARBA00022723"/>
    </source>
</evidence>
<dbReference type="InterPro" id="IPR036163">
    <property type="entry name" value="HMA_dom_sf"/>
</dbReference>
<dbReference type="Gene3D" id="3.30.70.100">
    <property type="match status" value="1"/>
</dbReference>
<feature type="domain" description="HMA" evidence="2">
    <location>
        <begin position="9"/>
        <end position="74"/>
    </location>
</feature>
<dbReference type="OrthoDB" id="9813965at2"/>
<proteinExistence type="predicted"/>
<dbReference type="Pfam" id="PF00403">
    <property type="entry name" value="HMA"/>
    <property type="match status" value="1"/>
</dbReference>
<dbReference type="AlphaFoldDB" id="A0A286DVK4"/>
<accession>A0A286DVK4</accession>
<name>A0A286DVK4_9ACTN</name>
<organism evidence="3 4">
    <name type="scientific">Streptomyces zhaozhouensis</name>
    <dbReference type="NCBI Taxonomy" id="1300267"/>
    <lineage>
        <taxon>Bacteria</taxon>
        <taxon>Bacillati</taxon>
        <taxon>Actinomycetota</taxon>
        <taxon>Actinomycetes</taxon>
        <taxon>Kitasatosporales</taxon>
        <taxon>Streptomycetaceae</taxon>
        <taxon>Streptomyces</taxon>
    </lineage>
</organism>
<sequence>MSAPTAGTVESSYTVEGMTCGHCVSAVTEEVGALDGVAEVHVELASGLLRVVSAAPLDRAAVAGAVDEAGYQLTPAAPAGAEGGCCGGGGCH</sequence>
<dbReference type="GO" id="GO:0006825">
    <property type="term" value="P:copper ion transport"/>
    <property type="evidence" value="ECO:0007669"/>
    <property type="project" value="InterPro"/>
</dbReference>